<keyword evidence="10" id="KW-0411">Iron-sulfur</keyword>
<evidence type="ECO:0000256" key="9">
    <source>
        <dbReference type="ARBA" id="ARBA00023004"/>
    </source>
</evidence>
<keyword evidence="5" id="KW-0004">4Fe-4S</keyword>
<evidence type="ECO:0000256" key="5">
    <source>
        <dbReference type="ARBA" id="ARBA00022485"/>
    </source>
</evidence>
<evidence type="ECO:0000256" key="2">
    <source>
        <dbReference type="ARBA" id="ARBA00006521"/>
    </source>
</evidence>
<comment type="similarity">
    <text evidence="2">Belongs to the uracil-DNA glycosylase (UDG) superfamily. Type 4 (UDGa) family.</text>
</comment>
<feature type="domain" description="Uracil-DNA glycosylase-like" evidence="13">
    <location>
        <begin position="28"/>
        <end position="179"/>
    </location>
</feature>
<dbReference type="PANTHER" id="PTHR33693:SF1">
    <property type="entry name" value="TYPE-4 URACIL-DNA GLYCOSYLASE"/>
    <property type="match status" value="1"/>
</dbReference>
<dbReference type="CDD" id="cd10030">
    <property type="entry name" value="UDG-F4_TTUDGA_SPO1dp_like"/>
    <property type="match status" value="1"/>
</dbReference>
<evidence type="ECO:0000256" key="10">
    <source>
        <dbReference type="ARBA" id="ARBA00023014"/>
    </source>
</evidence>
<keyword evidence="8" id="KW-0378">Hydrolase</keyword>
<keyword evidence="9" id="KW-0408">Iron</keyword>
<dbReference type="Pfam" id="PF03167">
    <property type="entry name" value="UDG"/>
    <property type="match status" value="1"/>
</dbReference>
<dbReference type="Gene3D" id="3.40.470.10">
    <property type="entry name" value="Uracil-DNA glycosylase-like domain"/>
    <property type="match status" value="1"/>
</dbReference>
<dbReference type="GO" id="GO:0051539">
    <property type="term" value="F:4 iron, 4 sulfur cluster binding"/>
    <property type="evidence" value="ECO:0007669"/>
    <property type="project" value="UniProtKB-KW"/>
</dbReference>
<dbReference type="EMBL" id="CASHTH010001184">
    <property type="protein sequence ID" value="CAI8012474.1"/>
    <property type="molecule type" value="Genomic_DNA"/>
</dbReference>
<evidence type="ECO:0000256" key="8">
    <source>
        <dbReference type="ARBA" id="ARBA00022801"/>
    </source>
</evidence>
<dbReference type="GO" id="GO:0006281">
    <property type="term" value="P:DNA repair"/>
    <property type="evidence" value="ECO:0007669"/>
    <property type="project" value="UniProtKB-KW"/>
</dbReference>
<dbReference type="InterPro" id="IPR051536">
    <property type="entry name" value="UDG_Type-4/5"/>
</dbReference>
<evidence type="ECO:0000259" key="13">
    <source>
        <dbReference type="SMART" id="SM00986"/>
    </source>
</evidence>
<evidence type="ECO:0000256" key="6">
    <source>
        <dbReference type="ARBA" id="ARBA00022723"/>
    </source>
</evidence>
<evidence type="ECO:0000313" key="15">
    <source>
        <dbReference type="Proteomes" id="UP001174909"/>
    </source>
</evidence>
<protein>
    <recommendedName>
        <fullName evidence="4">Type-4 uracil-DNA glycosylase</fullName>
        <ecNumber evidence="3">3.2.2.27</ecNumber>
    </recommendedName>
</protein>
<evidence type="ECO:0000256" key="12">
    <source>
        <dbReference type="SAM" id="MobiDB-lite"/>
    </source>
</evidence>
<dbReference type="EC" id="3.2.2.27" evidence="3"/>
<evidence type="ECO:0000256" key="11">
    <source>
        <dbReference type="ARBA" id="ARBA00023204"/>
    </source>
</evidence>
<dbReference type="Proteomes" id="UP001174909">
    <property type="component" value="Unassembled WGS sequence"/>
</dbReference>
<organism evidence="14 15">
    <name type="scientific">Geodia barretti</name>
    <name type="common">Barrett's horny sponge</name>
    <dbReference type="NCBI Taxonomy" id="519541"/>
    <lineage>
        <taxon>Eukaryota</taxon>
        <taxon>Metazoa</taxon>
        <taxon>Porifera</taxon>
        <taxon>Demospongiae</taxon>
        <taxon>Heteroscleromorpha</taxon>
        <taxon>Tetractinellida</taxon>
        <taxon>Astrophorina</taxon>
        <taxon>Geodiidae</taxon>
        <taxon>Geodia</taxon>
    </lineage>
</organism>
<dbReference type="PANTHER" id="PTHR33693">
    <property type="entry name" value="TYPE-5 URACIL-DNA GLYCOSYLASE"/>
    <property type="match status" value="1"/>
</dbReference>
<proteinExistence type="inferred from homology"/>
<sequence>MNSLEEISLLVSRCTECDLHQGRTNAVPGEGAANAELMFIGEGPGAQEDRQGRPFVGPAGQFLEELLASIGLRRQQVYIANMVKCRPPQNRDPLPAEISTCSKYLNRQIELIDPKLIVTLGRFSLARFFPGESISRARGRVRERDGRRIYPIMHPAAALYRREMRSSIIEDFSRIPDILAQAGERPAPLEESGEVQTPPPEQLSLF</sequence>
<name>A0AA35W9M8_GEOBA</name>
<evidence type="ECO:0000256" key="4">
    <source>
        <dbReference type="ARBA" id="ARBA00019403"/>
    </source>
</evidence>
<evidence type="ECO:0000256" key="1">
    <source>
        <dbReference type="ARBA" id="ARBA00001400"/>
    </source>
</evidence>
<gene>
    <name evidence="14" type="ORF">GBAR_LOCUS8004</name>
</gene>
<dbReference type="InterPro" id="IPR005273">
    <property type="entry name" value="Ura-DNA_glyco_family4"/>
</dbReference>
<dbReference type="InterPro" id="IPR005122">
    <property type="entry name" value="Uracil-DNA_glycosylase-like"/>
</dbReference>
<dbReference type="SMART" id="SM00986">
    <property type="entry name" value="UDG"/>
    <property type="match status" value="1"/>
</dbReference>
<evidence type="ECO:0000256" key="7">
    <source>
        <dbReference type="ARBA" id="ARBA00022763"/>
    </source>
</evidence>
<evidence type="ECO:0000256" key="3">
    <source>
        <dbReference type="ARBA" id="ARBA00012030"/>
    </source>
</evidence>
<feature type="region of interest" description="Disordered" evidence="12">
    <location>
        <begin position="183"/>
        <end position="206"/>
    </location>
</feature>
<dbReference type="SUPFAM" id="SSF52141">
    <property type="entry name" value="Uracil-DNA glycosylase-like"/>
    <property type="match status" value="1"/>
</dbReference>
<keyword evidence="15" id="KW-1185">Reference proteome</keyword>
<dbReference type="SMART" id="SM00987">
    <property type="entry name" value="UreE_C"/>
    <property type="match status" value="1"/>
</dbReference>
<dbReference type="GO" id="GO:0046872">
    <property type="term" value="F:metal ion binding"/>
    <property type="evidence" value="ECO:0007669"/>
    <property type="project" value="UniProtKB-KW"/>
</dbReference>
<keyword evidence="7" id="KW-0227">DNA damage</keyword>
<comment type="catalytic activity">
    <reaction evidence="1">
        <text>Hydrolyzes single-stranded DNA or mismatched double-stranded DNA and polynucleotides, releasing free uracil.</text>
        <dbReference type="EC" id="3.2.2.27"/>
    </reaction>
</comment>
<feature type="compositionally biased region" description="Pro residues" evidence="12">
    <location>
        <begin position="197"/>
        <end position="206"/>
    </location>
</feature>
<keyword evidence="6" id="KW-0479">Metal-binding</keyword>
<dbReference type="AlphaFoldDB" id="A0AA35W9M8"/>
<dbReference type="NCBIfam" id="TIGR00758">
    <property type="entry name" value="UDG_fam4"/>
    <property type="match status" value="1"/>
</dbReference>
<evidence type="ECO:0000313" key="14">
    <source>
        <dbReference type="EMBL" id="CAI8012474.1"/>
    </source>
</evidence>
<comment type="caution">
    <text evidence="14">The sequence shown here is derived from an EMBL/GenBank/DDBJ whole genome shotgun (WGS) entry which is preliminary data.</text>
</comment>
<dbReference type="InterPro" id="IPR036895">
    <property type="entry name" value="Uracil-DNA_glycosylase-like_sf"/>
</dbReference>
<reference evidence="14" key="1">
    <citation type="submission" date="2023-03" db="EMBL/GenBank/DDBJ databases">
        <authorList>
            <person name="Steffen K."/>
            <person name="Cardenas P."/>
        </authorList>
    </citation>
    <scope>NUCLEOTIDE SEQUENCE</scope>
</reference>
<keyword evidence="11" id="KW-0234">DNA repair</keyword>
<dbReference type="GO" id="GO:0004844">
    <property type="term" value="F:uracil DNA N-glycosylase activity"/>
    <property type="evidence" value="ECO:0007669"/>
    <property type="project" value="UniProtKB-EC"/>
</dbReference>
<accession>A0AA35W9M8</accession>